<evidence type="ECO:0000256" key="1">
    <source>
        <dbReference type="SAM" id="Phobius"/>
    </source>
</evidence>
<dbReference type="RefSeq" id="WP_023469689.1">
    <property type="nucleotide sequence ID" value="NZ_FMYN01000004.1"/>
</dbReference>
<keyword evidence="1" id="KW-0472">Membrane</keyword>
<keyword evidence="1" id="KW-1133">Transmembrane helix</keyword>
<evidence type="ECO:0000313" key="5">
    <source>
        <dbReference type="Proteomes" id="UP000072605"/>
    </source>
</evidence>
<evidence type="ECO:0000313" key="2">
    <source>
        <dbReference type="EMBL" id="KSU48429.1"/>
    </source>
</evidence>
<dbReference type="Proteomes" id="UP000053797">
    <property type="component" value="Unassembled WGS sequence"/>
</dbReference>
<evidence type="ECO:0000313" key="4">
    <source>
        <dbReference type="Proteomes" id="UP000053797"/>
    </source>
</evidence>
<dbReference type="PANTHER" id="PTHR31303">
    <property type="entry name" value="CTP-DEPENDENT DIACYLGLYCEROL KINASE 1"/>
    <property type="match status" value="1"/>
</dbReference>
<dbReference type="PANTHER" id="PTHR31303:SF1">
    <property type="entry name" value="CTP-DEPENDENT DIACYLGLYCEROL KINASE 1"/>
    <property type="match status" value="1"/>
</dbReference>
<dbReference type="OrthoDB" id="8149352at2"/>
<reference evidence="2 4" key="1">
    <citation type="journal article" date="2015" name="Int. J. Syst. Evol. Microbiol.">
        <title>Exiguobacterium enclense sp. nov., isolated from sediment.</title>
        <authorList>
            <person name="Dastager S.G."/>
            <person name="Mawlankar R."/>
            <person name="Sonalkar V.V."/>
            <person name="Thorat M.N."/>
            <person name="Mual P."/>
            <person name="Verma A."/>
            <person name="Krishnamurthi S."/>
            <person name="Tang S.K."/>
            <person name="Li W.J."/>
        </authorList>
    </citation>
    <scope>NUCLEOTIDE SEQUENCE [LARGE SCALE GENOMIC DNA]</scope>
    <source>
        <strain evidence="2 4">NIO-1109</strain>
    </source>
</reference>
<protein>
    <submittedName>
        <fullName evidence="2">Phosphatidate cytidylyltransferase</fullName>
    </submittedName>
</protein>
<feature type="transmembrane region" description="Helical" evidence="1">
    <location>
        <begin position="59"/>
        <end position="78"/>
    </location>
</feature>
<reference evidence="3 5" key="2">
    <citation type="journal article" date="2016" name="Front. Microbiol.">
        <title>Genomic Resource of Rice Seed Associated Bacteria.</title>
        <authorList>
            <person name="Midha S."/>
            <person name="Bansal K."/>
            <person name="Sharma S."/>
            <person name="Kumar N."/>
            <person name="Patil P.P."/>
            <person name="Chaudhry V."/>
            <person name="Patil P.B."/>
        </authorList>
    </citation>
    <scope>NUCLEOTIDE SEQUENCE [LARGE SCALE GENOMIC DNA]</scope>
    <source>
        <strain evidence="3 5">RSA11</strain>
    </source>
</reference>
<dbReference type="GO" id="GO:0016779">
    <property type="term" value="F:nucleotidyltransferase activity"/>
    <property type="evidence" value="ECO:0007669"/>
    <property type="project" value="UniProtKB-KW"/>
</dbReference>
<feature type="transmembrane region" description="Helical" evidence="1">
    <location>
        <begin position="152"/>
        <end position="170"/>
    </location>
</feature>
<keyword evidence="1" id="KW-0812">Transmembrane</keyword>
<feature type="transmembrane region" description="Helical" evidence="1">
    <location>
        <begin position="90"/>
        <end position="106"/>
    </location>
</feature>
<keyword evidence="2" id="KW-0808">Transferase</keyword>
<organism evidence="2 4">
    <name type="scientific">Exiguobacterium indicum</name>
    <dbReference type="NCBI Taxonomy" id="296995"/>
    <lineage>
        <taxon>Bacteria</taxon>
        <taxon>Bacillati</taxon>
        <taxon>Bacillota</taxon>
        <taxon>Bacilli</taxon>
        <taxon>Bacillales</taxon>
        <taxon>Bacillales Family XII. Incertae Sedis</taxon>
        <taxon>Exiguobacterium</taxon>
    </lineage>
</organism>
<gene>
    <name evidence="2" type="ORF">AS033_12470</name>
    <name evidence="3" type="ORF">RSA11_13370</name>
</gene>
<sequence>MEWIAALGTIGIVGLVLVILEVIGHRFGFSPETVRKWIHIAVGHWVFLALLWLDHWYVAIVPLLFFAVVNLVTLRRGIGQMHDVDRPSYGTVYYPLALAGLVLFFFERQPMALVAGSMVLAWGDGLAALVGKRFGKTFYVRGETKRSFEGSIALFLASFLVLTVTFLFYGQPIWLAVSYGFLLANIAALIEAISYRDLDNLILPWTIAALVAFAF</sequence>
<feature type="transmembrane region" description="Helical" evidence="1">
    <location>
        <begin position="112"/>
        <end position="131"/>
    </location>
</feature>
<dbReference type="Proteomes" id="UP000072605">
    <property type="component" value="Unassembled WGS sequence"/>
</dbReference>
<name>A0A0V8GDP1_9BACL</name>
<accession>A0A0V8GDP1</accession>
<dbReference type="GO" id="GO:0004143">
    <property type="term" value="F:ATP-dependent diacylglycerol kinase activity"/>
    <property type="evidence" value="ECO:0007669"/>
    <property type="project" value="InterPro"/>
</dbReference>
<feature type="transmembrane region" description="Helical" evidence="1">
    <location>
        <begin position="6"/>
        <end position="24"/>
    </location>
</feature>
<feature type="transmembrane region" description="Helical" evidence="1">
    <location>
        <begin position="176"/>
        <end position="195"/>
    </location>
</feature>
<keyword evidence="2" id="KW-0548">Nucleotidyltransferase</keyword>
<dbReference type="AlphaFoldDB" id="A0A0V8GDP1"/>
<proteinExistence type="predicted"/>
<dbReference type="EMBL" id="LNQL01000004">
    <property type="protein sequence ID" value="KSU48429.1"/>
    <property type="molecule type" value="Genomic_DNA"/>
</dbReference>
<evidence type="ECO:0000313" key="3">
    <source>
        <dbReference type="EMBL" id="KTR25875.1"/>
    </source>
</evidence>
<dbReference type="InterPro" id="IPR037997">
    <property type="entry name" value="Dgk1-like"/>
</dbReference>
<dbReference type="EMBL" id="LDQV01000030">
    <property type="protein sequence ID" value="KTR25875.1"/>
    <property type="molecule type" value="Genomic_DNA"/>
</dbReference>
<comment type="caution">
    <text evidence="2">The sequence shown here is derived from an EMBL/GenBank/DDBJ whole genome shotgun (WGS) entry which is preliminary data.</text>
</comment>